<sequence length="99" mass="11131">MSESTGNQLLTSTRPLSSFLMTAEACGHDAPALTSFPAGCTASNLLMKKWMGLICPKLRLRVRLPQNREFVSSTVKVHSQSKDKMDFSRVEWLWNDDVK</sequence>
<reference evidence="1" key="2">
    <citation type="journal article" date="2020" name="Nat. Commun.">
        <title>Large-scale genome sequencing of mycorrhizal fungi provides insights into the early evolution of symbiotic traits.</title>
        <authorList>
            <person name="Miyauchi S."/>
            <person name="Kiss E."/>
            <person name="Kuo A."/>
            <person name="Drula E."/>
            <person name="Kohler A."/>
            <person name="Sanchez-Garcia M."/>
            <person name="Morin E."/>
            <person name="Andreopoulos B."/>
            <person name="Barry K.W."/>
            <person name="Bonito G."/>
            <person name="Buee M."/>
            <person name="Carver A."/>
            <person name="Chen C."/>
            <person name="Cichocki N."/>
            <person name="Clum A."/>
            <person name="Culley D."/>
            <person name="Crous P.W."/>
            <person name="Fauchery L."/>
            <person name="Girlanda M."/>
            <person name="Hayes R.D."/>
            <person name="Keri Z."/>
            <person name="LaButti K."/>
            <person name="Lipzen A."/>
            <person name="Lombard V."/>
            <person name="Magnuson J."/>
            <person name="Maillard F."/>
            <person name="Murat C."/>
            <person name="Nolan M."/>
            <person name="Ohm R.A."/>
            <person name="Pangilinan J."/>
            <person name="Pereira M.F."/>
            <person name="Perotto S."/>
            <person name="Peter M."/>
            <person name="Pfister S."/>
            <person name="Riley R."/>
            <person name="Sitrit Y."/>
            <person name="Stielow J.B."/>
            <person name="Szollosi G."/>
            <person name="Zifcakova L."/>
            <person name="Stursova M."/>
            <person name="Spatafora J.W."/>
            <person name="Tedersoo L."/>
            <person name="Vaario L.M."/>
            <person name="Yamada A."/>
            <person name="Yan M."/>
            <person name="Wang P."/>
            <person name="Xu J."/>
            <person name="Bruns T."/>
            <person name="Baldrian P."/>
            <person name="Vilgalys R."/>
            <person name="Dunand C."/>
            <person name="Henrissat B."/>
            <person name="Grigoriev I.V."/>
            <person name="Hibbett D."/>
            <person name="Nagy L.G."/>
            <person name="Martin F.M."/>
        </authorList>
    </citation>
    <scope>NUCLEOTIDE SEQUENCE</scope>
    <source>
        <strain evidence="1">BED1</strain>
    </source>
</reference>
<keyword evidence="2" id="KW-1185">Reference proteome</keyword>
<proteinExistence type="predicted"/>
<dbReference type="AlphaFoldDB" id="A0AAD4C0I5"/>
<evidence type="ECO:0000313" key="2">
    <source>
        <dbReference type="Proteomes" id="UP001194468"/>
    </source>
</evidence>
<dbReference type="EMBL" id="WHUW01000006">
    <property type="protein sequence ID" value="KAF8444874.1"/>
    <property type="molecule type" value="Genomic_DNA"/>
</dbReference>
<comment type="caution">
    <text evidence="1">The sequence shown here is derived from an EMBL/GenBank/DDBJ whole genome shotgun (WGS) entry which is preliminary data.</text>
</comment>
<gene>
    <name evidence="1" type="ORF">L210DRAFT_320694</name>
</gene>
<dbReference type="Proteomes" id="UP001194468">
    <property type="component" value="Unassembled WGS sequence"/>
</dbReference>
<accession>A0AAD4C0I5</accession>
<name>A0AAD4C0I5_BOLED</name>
<reference evidence="1" key="1">
    <citation type="submission" date="2019-10" db="EMBL/GenBank/DDBJ databases">
        <authorList>
            <consortium name="DOE Joint Genome Institute"/>
            <person name="Kuo A."/>
            <person name="Miyauchi S."/>
            <person name="Kiss E."/>
            <person name="Drula E."/>
            <person name="Kohler A."/>
            <person name="Sanchez-Garcia M."/>
            <person name="Andreopoulos B."/>
            <person name="Barry K.W."/>
            <person name="Bonito G."/>
            <person name="Buee M."/>
            <person name="Carver A."/>
            <person name="Chen C."/>
            <person name="Cichocki N."/>
            <person name="Clum A."/>
            <person name="Culley D."/>
            <person name="Crous P.W."/>
            <person name="Fauchery L."/>
            <person name="Girlanda M."/>
            <person name="Hayes R."/>
            <person name="Keri Z."/>
            <person name="LaButti K."/>
            <person name="Lipzen A."/>
            <person name="Lombard V."/>
            <person name="Magnuson J."/>
            <person name="Maillard F."/>
            <person name="Morin E."/>
            <person name="Murat C."/>
            <person name="Nolan M."/>
            <person name="Ohm R."/>
            <person name="Pangilinan J."/>
            <person name="Pereira M."/>
            <person name="Perotto S."/>
            <person name="Peter M."/>
            <person name="Riley R."/>
            <person name="Sitrit Y."/>
            <person name="Stielow B."/>
            <person name="Szollosi G."/>
            <person name="Zifcakova L."/>
            <person name="Stursova M."/>
            <person name="Spatafora J.W."/>
            <person name="Tedersoo L."/>
            <person name="Vaario L.-M."/>
            <person name="Yamada A."/>
            <person name="Yan M."/>
            <person name="Wang P."/>
            <person name="Xu J."/>
            <person name="Bruns T."/>
            <person name="Baldrian P."/>
            <person name="Vilgalys R."/>
            <person name="Henrissat B."/>
            <person name="Grigoriev I.V."/>
            <person name="Hibbett D."/>
            <person name="Nagy L.G."/>
            <person name="Martin F.M."/>
        </authorList>
    </citation>
    <scope>NUCLEOTIDE SEQUENCE</scope>
    <source>
        <strain evidence="1">BED1</strain>
    </source>
</reference>
<evidence type="ECO:0000313" key="1">
    <source>
        <dbReference type="EMBL" id="KAF8444874.1"/>
    </source>
</evidence>
<organism evidence="1 2">
    <name type="scientific">Boletus edulis BED1</name>
    <dbReference type="NCBI Taxonomy" id="1328754"/>
    <lineage>
        <taxon>Eukaryota</taxon>
        <taxon>Fungi</taxon>
        <taxon>Dikarya</taxon>
        <taxon>Basidiomycota</taxon>
        <taxon>Agaricomycotina</taxon>
        <taxon>Agaricomycetes</taxon>
        <taxon>Agaricomycetidae</taxon>
        <taxon>Boletales</taxon>
        <taxon>Boletineae</taxon>
        <taxon>Boletaceae</taxon>
        <taxon>Boletoideae</taxon>
        <taxon>Boletus</taxon>
    </lineage>
</organism>
<protein>
    <submittedName>
        <fullName evidence="1">Uncharacterized protein</fullName>
    </submittedName>
</protein>